<keyword evidence="1" id="KW-1133">Transmembrane helix</keyword>
<feature type="transmembrane region" description="Helical" evidence="1">
    <location>
        <begin position="6"/>
        <end position="26"/>
    </location>
</feature>
<evidence type="ECO:0000313" key="3">
    <source>
        <dbReference type="Proteomes" id="UP000199601"/>
    </source>
</evidence>
<dbReference type="InterPro" id="IPR045919">
    <property type="entry name" value="DUF6338"/>
</dbReference>
<evidence type="ECO:0008006" key="4">
    <source>
        <dbReference type="Google" id="ProtNLM"/>
    </source>
</evidence>
<evidence type="ECO:0000256" key="1">
    <source>
        <dbReference type="SAM" id="Phobius"/>
    </source>
</evidence>
<gene>
    <name evidence="2" type="ORF">BN000_05414</name>
</gene>
<dbReference type="RefSeq" id="WP_090423108.1">
    <property type="nucleotide sequence ID" value="NZ_CTEC01000002.1"/>
</dbReference>
<feature type="transmembrane region" description="Helical" evidence="1">
    <location>
        <begin position="47"/>
        <end position="69"/>
    </location>
</feature>
<reference evidence="3" key="1">
    <citation type="submission" date="2015-03" db="EMBL/GenBank/DDBJ databases">
        <authorList>
            <person name="Urmite Genomes"/>
        </authorList>
    </citation>
    <scope>NUCLEOTIDE SEQUENCE [LARGE SCALE GENOMIC DNA]</scope>
    <source>
        <strain evidence="3">CSUR P1344</strain>
    </source>
</reference>
<name>A0A0U1DU06_9MYCO</name>
<protein>
    <recommendedName>
        <fullName evidence="4">Transmembrane protein</fullName>
    </recommendedName>
</protein>
<dbReference type="AlphaFoldDB" id="A0A0U1DU06"/>
<sequence>MDSVLGISGWQQALTVFLAVIPGFIYQGTRSQLSGPTPDDREITVRILRALGVSGFLALLYVGIFGSWLTDAVTRPGFPFKTVTPVQGAETGADKCRSLWDDPRLTAWMLIAVVFVVPVIAAFLVHVADVFRVPERITDLLYRVARIANKVAPYDKTPTAWDF</sequence>
<feature type="transmembrane region" description="Helical" evidence="1">
    <location>
        <begin position="107"/>
        <end position="128"/>
    </location>
</feature>
<evidence type="ECO:0000313" key="2">
    <source>
        <dbReference type="EMBL" id="CQD21946.1"/>
    </source>
</evidence>
<proteinExistence type="predicted"/>
<dbReference type="Pfam" id="PF19865">
    <property type="entry name" value="DUF6338"/>
    <property type="match status" value="1"/>
</dbReference>
<keyword evidence="1" id="KW-0812">Transmembrane</keyword>
<organism evidence="2 3">
    <name type="scientific">Mycobacterium europaeum</name>
    <dbReference type="NCBI Taxonomy" id="761804"/>
    <lineage>
        <taxon>Bacteria</taxon>
        <taxon>Bacillati</taxon>
        <taxon>Actinomycetota</taxon>
        <taxon>Actinomycetes</taxon>
        <taxon>Mycobacteriales</taxon>
        <taxon>Mycobacteriaceae</taxon>
        <taxon>Mycobacterium</taxon>
        <taxon>Mycobacterium simiae complex</taxon>
    </lineage>
</organism>
<dbReference type="EMBL" id="CTEC01000002">
    <property type="protein sequence ID" value="CQD21946.1"/>
    <property type="molecule type" value="Genomic_DNA"/>
</dbReference>
<keyword evidence="1" id="KW-0472">Membrane</keyword>
<keyword evidence="3" id="KW-1185">Reference proteome</keyword>
<accession>A0A0U1DU06</accession>
<dbReference type="Proteomes" id="UP000199601">
    <property type="component" value="Unassembled WGS sequence"/>
</dbReference>